<evidence type="ECO:0000313" key="2">
    <source>
        <dbReference type="Proteomes" id="UP001255601"/>
    </source>
</evidence>
<accession>A0AAJ2B546</accession>
<proteinExistence type="predicted"/>
<reference evidence="1" key="1">
    <citation type="submission" date="2023-08" db="EMBL/GenBank/DDBJ databases">
        <title>Functional and genomic diversity of the sorghum phyllosphere microbiome.</title>
        <authorList>
            <person name="Shade A."/>
        </authorList>
    </citation>
    <scope>NUCLEOTIDE SEQUENCE</scope>
    <source>
        <strain evidence="1">SORGH_AS_0974</strain>
    </source>
</reference>
<dbReference type="EMBL" id="JAVIZC010000001">
    <property type="protein sequence ID" value="MDR6100528.1"/>
    <property type="molecule type" value="Genomic_DNA"/>
</dbReference>
<dbReference type="Proteomes" id="UP001255601">
    <property type="component" value="Unassembled WGS sequence"/>
</dbReference>
<sequence>MEETNEAVNYLFQIYLGREARDEEVSAMRQEIARDARWIAPHHYGRGGAMFHLETNSFYGVLNAWAGR</sequence>
<gene>
    <name evidence="1" type="ORF">QE369_000706</name>
</gene>
<comment type="caution">
    <text evidence="1">The sequence shown here is derived from an EMBL/GenBank/DDBJ whole genome shotgun (WGS) entry which is preliminary data.</text>
</comment>
<name>A0AAJ2B546_9HYPH</name>
<dbReference type="AlphaFoldDB" id="A0AAJ2B546"/>
<protein>
    <submittedName>
        <fullName evidence="1">Uncharacterized protein</fullName>
    </submittedName>
</protein>
<organism evidence="1 2">
    <name type="scientific">Agrobacterium larrymoorei</name>
    <dbReference type="NCBI Taxonomy" id="160699"/>
    <lineage>
        <taxon>Bacteria</taxon>
        <taxon>Pseudomonadati</taxon>
        <taxon>Pseudomonadota</taxon>
        <taxon>Alphaproteobacteria</taxon>
        <taxon>Hyphomicrobiales</taxon>
        <taxon>Rhizobiaceae</taxon>
        <taxon>Rhizobium/Agrobacterium group</taxon>
        <taxon>Agrobacterium</taxon>
    </lineage>
</organism>
<dbReference type="RefSeq" id="WP_309769585.1">
    <property type="nucleotide sequence ID" value="NZ_JAVIZC010000001.1"/>
</dbReference>
<evidence type="ECO:0000313" key="1">
    <source>
        <dbReference type="EMBL" id="MDR6100528.1"/>
    </source>
</evidence>